<reference evidence="10" key="1">
    <citation type="journal article" date="2019" name="Int. J. Syst. Evol. Microbiol.">
        <title>The Global Catalogue of Microorganisms (GCM) 10K type strain sequencing project: providing services to taxonomists for standard genome sequencing and annotation.</title>
        <authorList>
            <consortium name="The Broad Institute Genomics Platform"/>
            <consortium name="The Broad Institute Genome Sequencing Center for Infectious Disease"/>
            <person name="Wu L."/>
            <person name="Ma J."/>
        </authorList>
    </citation>
    <scope>NUCLEOTIDE SEQUENCE [LARGE SCALE GENOMIC DNA]</scope>
    <source>
        <strain evidence="10">JCM 31920</strain>
    </source>
</reference>
<comment type="similarity">
    <text evidence="6 7">Belongs to the LipB family.</text>
</comment>
<evidence type="ECO:0000256" key="1">
    <source>
        <dbReference type="ARBA" id="ARBA00004821"/>
    </source>
</evidence>
<dbReference type="PROSITE" id="PS51733">
    <property type="entry name" value="BPL_LPL_CATALYTIC"/>
    <property type="match status" value="1"/>
</dbReference>
<feature type="active site" description="Acyl-thioester intermediate" evidence="6">
    <location>
        <position position="198"/>
    </location>
</feature>
<accession>A0ABP8LWL4</accession>
<dbReference type="NCBIfam" id="TIGR00214">
    <property type="entry name" value="lipB"/>
    <property type="match status" value="1"/>
</dbReference>
<dbReference type="HAMAP" id="MF_00013">
    <property type="entry name" value="LipB"/>
    <property type="match status" value="1"/>
</dbReference>
<dbReference type="PIRSF" id="PIRSF016262">
    <property type="entry name" value="LPLase"/>
    <property type="match status" value="1"/>
</dbReference>
<sequence length="243" mass="27172">MDLISNKQVAFKNLGLIDYKAAWDYQEEIFNQTVATKISNRKSGPDAQEPTRNFLFFCEHPHVYTLGKSGKEGHLLLDEAARDQRHVDYYRINRGGDITYHGPGQLVGYPILDLDHFFTDIHKYVRCLEEAVVLTLADYGLDAGRIEGLTGVWLGYNGEGPPRKICAIGVKMSRWVTMHGFALNVNPDLAYFSHIVPCGISDKAVTSMQLELARKVEMGEVAARLKAHLAGVFGMSLVDQEGR</sequence>
<evidence type="ECO:0000313" key="9">
    <source>
        <dbReference type="EMBL" id="GAA4438865.1"/>
    </source>
</evidence>
<dbReference type="PANTHER" id="PTHR10993:SF12">
    <property type="entry name" value="OCTANOYLTRANSFERASE"/>
    <property type="match status" value="1"/>
</dbReference>
<evidence type="ECO:0000256" key="4">
    <source>
        <dbReference type="ARBA" id="ARBA00023315"/>
    </source>
</evidence>
<feature type="site" description="Lowers pKa of active site Cys" evidence="6">
    <location>
        <position position="164"/>
    </location>
</feature>
<comment type="caution">
    <text evidence="9">The sequence shown here is derived from an EMBL/GenBank/DDBJ whole genome shotgun (WGS) entry which is preliminary data.</text>
</comment>
<evidence type="ECO:0000259" key="8">
    <source>
        <dbReference type="PROSITE" id="PS51733"/>
    </source>
</evidence>
<dbReference type="CDD" id="cd16444">
    <property type="entry name" value="LipB"/>
    <property type="match status" value="1"/>
</dbReference>
<evidence type="ECO:0000256" key="7">
    <source>
        <dbReference type="PIRNR" id="PIRNR016262"/>
    </source>
</evidence>
<dbReference type="EC" id="2.3.1.181" evidence="6 7"/>
<feature type="binding site" evidence="6">
    <location>
        <begin position="180"/>
        <end position="182"/>
    </location>
    <ligand>
        <name>substrate</name>
    </ligand>
</feature>
<dbReference type="EMBL" id="BAABEY010000020">
    <property type="protein sequence ID" value="GAA4438865.1"/>
    <property type="molecule type" value="Genomic_DNA"/>
</dbReference>
<evidence type="ECO:0000256" key="3">
    <source>
        <dbReference type="ARBA" id="ARBA00022679"/>
    </source>
</evidence>
<dbReference type="InterPro" id="IPR004143">
    <property type="entry name" value="BPL_LPL_catalytic"/>
</dbReference>
<feature type="binding site" evidence="6">
    <location>
        <begin position="94"/>
        <end position="101"/>
    </location>
    <ligand>
        <name>substrate</name>
    </ligand>
</feature>
<dbReference type="GO" id="GO:0016740">
    <property type="term" value="F:transferase activity"/>
    <property type="evidence" value="ECO:0007669"/>
    <property type="project" value="UniProtKB-KW"/>
</dbReference>
<dbReference type="Proteomes" id="UP001501508">
    <property type="component" value="Unassembled WGS sequence"/>
</dbReference>
<dbReference type="Pfam" id="PF21948">
    <property type="entry name" value="LplA-B_cat"/>
    <property type="match status" value="1"/>
</dbReference>
<name>A0ABP8LWL4_9BACT</name>
<dbReference type="RefSeq" id="WP_345028493.1">
    <property type="nucleotide sequence ID" value="NZ_BAABEY010000020.1"/>
</dbReference>
<evidence type="ECO:0000313" key="10">
    <source>
        <dbReference type="Proteomes" id="UP001501508"/>
    </source>
</evidence>
<dbReference type="SUPFAM" id="SSF55681">
    <property type="entry name" value="Class II aaRS and biotin synthetases"/>
    <property type="match status" value="1"/>
</dbReference>
<dbReference type="InterPro" id="IPR000544">
    <property type="entry name" value="Octanoyltransferase"/>
</dbReference>
<evidence type="ECO:0000256" key="2">
    <source>
        <dbReference type="ARBA" id="ARBA00022490"/>
    </source>
</evidence>
<dbReference type="Gene3D" id="3.30.930.10">
    <property type="entry name" value="Bira Bifunctional Protein, Domain 2"/>
    <property type="match status" value="1"/>
</dbReference>
<proteinExistence type="inferred from homology"/>
<dbReference type="NCBIfam" id="NF010925">
    <property type="entry name" value="PRK14345.1"/>
    <property type="match status" value="1"/>
</dbReference>
<dbReference type="InterPro" id="IPR045864">
    <property type="entry name" value="aa-tRNA-synth_II/BPL/LPL"/>
</dbReference>
<feature type="binding site" evidence="6">
    <location>
        <begin position="167"/>
        <end position="169"/>
    </location>
    <ligand>
        <name>substrate</name>
    </ligand>
</feature>
<keyword evidence="10" id="KW-1185">Reference proteome</keyword>
<evidence type="ECO:0000256" key="6">
    <source>
        <dbReference type="HAMAP-Rule" id="MF_00013"/>
    </source>
</evidence>
<keyword evidence="2 6" id="KW-0963">Cytoplasm</keyword>
<comment type="miscellaneous">
    <text evidence="6">In the reaction, the free carboxyl group of octanoic acid is attached via an amide linkage to the epsilon-amino group of a specific lysine residue of lipoyl domains of lipoate-dependent enzymes.</text>
</comment>
<evidence type="ECO:0000256" key="5">
    <source>
        <dbReference type="ARBA" id="ARBA00024732"/>
    </source>
</evidence>
<dbReference type="PROSITE" id="PS01313">
    <property type="entry name" value="LIPB"/>
    <property type="match status" value="1"/>
</dbReference>
<comment type="subcellular location">
    <subcellularLocation>
        <location evidence="6">Cytoplasm</location>
    </subcellularLocation>
</comment>
<comment type="function">
    <text evidence="5 6 7">Catalyzes the transfer of endogenously produced octanoic acid from octanoyl-acyl-carrier-protein onto the lipoyl domains of lipoate-dependent enzymes. Lipoyl-ACP can also act as a substrate although octanoyl-ACP is likely to be the physiological substrate.</text>
</comment>
<gene>
    <name evidence="6 9" type="primary">lipB</name>
    <name evidence="9" type="ORF">GCM10023091_20110</name>
</gene>
<keyword evidence="4 6" id="KW-0012">Acyltransferase</keyword>
<dbReference type="PANTHER" id="PTHR10993">
    <property type="entry name" value="OCTANOYLTRANSFERASE"/>
    <property type="match status" value="1"/>
</dbReference>
<feature type="domain" description="BPL/LPL catalytic" evidence="8">
    <location>
        <begin position="49"/>
        <end position="237"/>
    </location>
</feature>
<keyword evidence="3 6" id="KW-0808">Transferase</keyword>
<protein>
    <recommendedName>
        <fullName evidence="6 7">Octanoyltransferase</fullName>
        <ecNumber evidence="6 7">2.3.1.181</ecNumber>
    </recommendedName>
    <alternativeName>
        <fullName evidence="6">Lipoate-protein ligase B</fullName>
    </alternativeName>
    <alternativeName>
        <fullName evidence="6">Lipoyl/octanoyl transferase</fullName>
    </alternativeName>
    <alternativeName>
        <fullName evidence="6">Octanoyl-[acyl-carrier-protein]-protein N-octanoyltransferase</fullName>
    </alternativeName>
</protein>
<comment type="catalytic activity">
    <reaction evidence="6 7">
        <text>octanoyl-[ACP] + L-lysyl-[protein] = N(6)-octanoyl-L-lysyl-[protein] + holo-[ACP] + H(+)</text>
        <dbReference type="Rhea" id="RHEA:17665"/>
        <dbReference type="Rhea" id="RHEA-COMP:9636"/>
        <dbReference type="Rhea" id="RHEA-COMP:9685"/>
        <dbReference type="Rhea" id="RHEA-COMP:9752"/>
        <dbReference type="Rhea" id="RHEA-COMP:9928"/>
        <dbReference type="ChEBI" id="CHEBI:15378"/>
        <dbReference type="ChEBI" id="CHEBI:29969"/>
        <dbReference type="ChEBI" id="CHEBI:64479"/>
        <dbReference type="ChEBI" id="CHEBI:78463"/>
        <dbReference type="ChEBI" id="CHEBI:78809"/>
        <dbReference type="EC" id="2.3.1.181"/>
    </reaction>
</comment>
<comment type="pathway">
    <text evidence="1 6 7">Protein modification; protein lipoylation via endogenous pathway; protein N(6)-(lipoyl)lysine from octanoyl-[acyl-carrier-protein]: step 1/2.</text>
</comment>
<organism evidence="9 10">
    <name type="scientific">Ravibacter arvi</name>
    <dbReference type="NCBI Taxonomy" id="2051041"/>
    <lineage>
        <taxon>Bacteria</taxon>
        <taxon>Pseudomonadati</taxon>
        <taxon>Bacteroidota</taxon>
        <taxon>Cytophagia</taxon>
        <taxon>Cytophagales</taxon>
        <taxon>Spirosomataceae</taxon>
        <taxon>Ravibacter</taxon>
    </lineage>
</organism>
<dbReference type="InterPro" id="IPR020605">
    <property type="entry name" value="Octanoyltransferase_CS"/>
</dbReference>